<dbReference type="InParanoid" id="A0A482X711"/>
<dbReference type="Proteomes" id="UP000291343">
    <property type="component" value="Unassembled WGS sequence"/>
</dbReference>
<dbReference type="AlphaFoldDB" id="A0A482X711"/>
<protein>
    <submittedName>
        <fullName evidence="2">Uncharacterized protein</fullName>
    </submittedName>
</protein>
<sequence length="90" mass="10230">MVASEPPRLNWLANGLGRREMGELIKTARFGAMGHRCKCARRSNSRCFQARPANDGETTNRDSPPNDFFRTVPPTRQTEIDQLYRNTCTS</sequence>
<keyword evidence="3" id="KW-1185">Reference proteome</keyword>
<dbReference type="EMBL" id="QKKF02016503">
    <property type="protein sequence ID" value="RZF41679.1"/>
    <property type="molecule type" value="Genomic_DNA"/>
</dbReference>
<evidence type="ECO:0000313" key="2">
    <source>
        <dbReference type="EMBL" id="RZF41679.1"/>
    </source>
</evidence>
<organism evidence="2 3">
    <name type="scientific">Laodelphax striatellus</name>
    <name type="common">Small brown planthopper</name>
    <name type="synonym">Delphax striatella</name>
    <dbReference type="NCBI Taxonomy" id="195883"/>
    <lineage>
        <taxon>Eukaryota</taxon>
        <taxon>Metazoa</taxon>
        <taxon>Ecdysozoa</taxon>
        <taxon>Arthropoda</taxon>
        <taxon>Hexapoda</taxon>
        <taxon>Insecta</taxon>
        <taxon>Pterygota</taxon>
        <taxon>Neoptera</taxon>
        <taxon>Paraneoptera</taxon>
        <taxon>Hemiptera</taxon>
        <taxon>Auchenorrhyncha</taxon>
        <taxon>Fulgoroidea</taxon>
        <taxon>Delphacidae</taxon>
        <taxon>Criomorphinae</taxon>
        <taxon>Laodelphax</taxon>
    </lineage>
</organism>
<evidence type="ECO:0000313" key="3">
    <source>
        <dbReference type="Proteomes" id="UP000291343"/>
    </source>
</evidence>
<proteinExistence type="predicted"/>
<evidence type="ECO:0000256" key="1">
    <source>
        <dbReference type="SAM" id="MobiDB-lite"/>
    </source>
</evidence>
<name>A0A482X711_LAOST</name>
<gene>
    <name evidence="2" type="ORF">LSTR_LSTR014823</name>
</gene>
<comment type="caution">
    <text evidence="2">The sequence shown here is derived from an EMBL/GenBank/DDBJ whole genome shotgun (WGS) entry which is preliminary data.</text>
</comment>
<reference evidence="2 3" key="1">
    <citation type="journal article" date="2017" name="Gigascience">
        <title>Genome sequence of the small brown planthopper, Laodelphax striatellus.</title>
        <authorList>
            <person name="Zhu J."/>
            <person name="Jiang F."/>
            <person name="Wang X."/>
            <person name="Yang P."/>
            <person name="Bao Y."/>
            <person name="Zhao W."/>
            <person name="Wang W."/>
            <person name="Lu H."/>
            <person name="Wang Q."/>
            <person name="Cui N."/>
            <person name="Li J."/>
            <person name="Chen X."/>
            <person name="Luo L."/>
            <person name="Yu J."/>
            <person name="Kang L."/>
            <person name="Cui F."/>
        </authorList>
    </citation>
    <scope>NUCLEOTIDE SEQUENCE [LARGE SCALE GENOMIC DNA]</scope>
    <source>
        <strain evidence="2">Lst14</strain>
    </source>
</reference>
<feature type="region of interest" description="Disordered" evidence="1">
    <location>
        <begin position="50"/>
        <end position="73"/>
    </location>
</feature>
<accession>A0A482X711</accession>